<evidence type="ECO:0000313" key="8">
    <source>
        <dbReference type="EMBL" id="RYR11301.1"/>
    </source>
</evidence>
<evidence type="ECO:0000256" key="2">
    <source>
        <dbReference type="ARBA" id="ARBA00022771"/>
    </source>
</evidence>
<feature type="compositionally biased region" description="Basic and acidic residues" evidence="6">
    <location>
        <begin position="402"/>
        <end position="436"/>
    </location>
</feature>
<keyword evidence="5" id="KW-0804">Transcription</keyword>
<name>A0A444ZAU9_ARAHY</name>
<dbReference type="Proteomes" id="UP000289738">
    <property type="component" value="Chromosome B05"/>
</dbReference>
<feature type="region of interest" description="Disordered" evidence="6">
    <location>
        <begin position="390"/>
        <end position="436"/>
    </location>
</feature>
<dbReference type="GO" id="GO:0034244">
    <property type="term" value="P:negative regulation of transcription elongation by RNA polymerase II"/>
    <property type="evidence" value="ECO:0007669"/>
    <property type="project" value="InterPro"/>
</dbReference>
<dbReference type="Gene3D" id="3.30.40.10">
    <property type="entry name" value="Zinc/RING finger domain, C3HC4 (zinc finger)"/>
    <property type="match status" value="1"/>
</dbReference>
<dbReference type="InterPro" id="IPR011011">
    <property type="entry name" value="Znf_FYVE_PHD"/>
</dbReference>
<dbReference type="EMBL" id="SDMP01000015">
    <property type="protein sequence ID" value="RYR11301.1"/>
    <property type="molecule type" value="Genomic_DNA"/>
</dbReference>
<keyword evidence="3" id="KW-0862">Zinc</keyword>
<proteinExistence type="predicted"/>
<keyword evidence="2" id="KW-0863">Zinc-finger</keyword>
<feature type="domain" description="Zinc finger PHD-type" evidence="7">
    <location>
        <begin position="25"/>
        <end position="72"/>
    </location>
</feature>
<feature type="region of interest" description="Disordered" evidence="6">
    <location>
        <begin position="290"/>
        <end position="318"/>
    </location>
</feature>
<organism evidence="8 9">
    <name type="scientific">Arachis hypogaea</name>
    <name type="common">Peanut</name>
    <dbReference type="NCBI Taxonomy" id="3818"/>
    <lineage>
        <taxon>Eukaryota</taxon>
        <taxon>Viridiplantae</taxon>
        <taxon>Streptophyta</taxon>
        <taxon>Embryophyta</taxon>
        <taxon>Tracheophyta</taxon>
        <taxon>Spermatophyta</taxon>
        <taxon>Magnoliopsida</taxon>
        <taxon>eudicotyledons</taxon>
        <taxon>Gunneridae</taxon>
        <taxon>Pentapetalae</taxon>
        <taxon>rosids</taxon>
        <taxon>fabids</taxon>
        <taxon>Fabales</taxon>
        <taxon>Fabaceae</taxon>
        <taxon>Papilionoideae</taxon>
        <taxon>50 kb inversion clade</taxon>
        <taxon>dalbergioids sensu lato</taxon>
        <taxon>Dalbergieae</taxon>
        <taxon>Pterocarpus clade</taxon>
        <taxon>Arachis</taxon>
    </lineage>
</organism>
<dbReference type="GO" id="GO:0008270">
    <property type="term" value="F:zinc ion binding"/>
    <property type="evidence" value="ECO:0007669"/>
    <property type="project" value="UniProtKB-KW"/>
</dbReference>
<dbReference type="InterPro" id="IPR049914">
    <property type="entry name" value="PHD1-3/5-6"/>
</dbReference>
<reference evidence="8 9" key="1">
    <citation type="submission" date="2019-01" db="EMBL/GenBank/DDBJ databases">
        <title>Sequencing of cultivated peanut Arachis hypogaea provides insights into genome evolution and oil improvement.</title>
        <authorList>
            <person name="Chen X."/>
        </authorList>
    </citation>
    <scope>NUCLEOTIDE SEQUENCE [LARGE SCALE GENOMIC DNA]</scope>
    <source>
        <strain evidence="9">cv. Fuhuasheng</strain>
        <tissue evidence="8">Leaves</tissue>
    </source>
</reference>
<feature type="compositionally biased region" description="Basic and acidic residues" evidence="6">
    <location>
        <begin position="639"/>
        <end position="651"/>
    </location>
</feature>
<dbReference type="SUPFAM" id="SSF57903">
    <property type="entry name" value="FYVE/PHD zinc finger"/>
    <property type="match status" value="1"/>
</dbReference>
<evidence type="ECO:0000256" key="1">
    <source>
        <dbReference type="ARBA" id="ARBA00022723"/>
    </source>
</evidence>
<keyword evidence="9" id="KW-1185">Reference proteome</keyword>
<protein>
    <recommendedName>
        <fullName evidence="7">Zinc finger PHD-type domain-containing protein</fullName>
    </recommendedName>
</protein>
<dbReference type="PANTHER" id="PTHR33304">
    <property type="match status" value="1"/>
</dbReference>
<keyword evidence="4" id="KW-0805">Transcription regulation</keyword>
<accession>A0A444ZAU9</accession>
<feature type="compositionally biased region" description="Polar residues" evidence="6">
    <location>
        <begin position="390"/>
        <end position="401"/>
    </location>
</feature>
<dbReference type="SMART" id="SM00249">
    <property type="entry name" value="PHD"/>
    <property type="match status" value="1"/>
</dbReference>
<gene>
    <name evidence="8" type="ORF">Ahy_B05g079766</name>
</gene>
<keyword evidence="1" id="KW-0479">Metal-binding</keyword>
<evidence type="ECO:0000259" key="7">
    <source>
        <dbReference type="SMART" id="SM00249"/>
    </source>
</evidence>
<dbReference type="GO" id="GO:0140566">
    <property type="term" value="F:histone reader activity"/>
    <property type="evidence" value="ECO:0007669"/>
    <property type="project" value="InterPro"/>
</dbReference>
<dbReference type="AlphaFoldDB" id="A0A444ZAU9"/>
<dbReference type="PANTHER" id="PTHR33304:SF15">
    <property type="entry name" value="ZINC FINGER PHD-TYPE DOMAIN-CONTAINING PROTEIN"/>
    <property type="match status" value="1"/>
</dbReference>
<dbReference type="Pfam" id="PF23121">
    <property type="entry name" value="SPOC_AIPP2"/>
    <property type="match status" value="1"/>
</dbReference>
<evidence type="ECO:0000256" key="3">
    <source>
        <dbReference type="ARBA" id="ARBA00022833"/>
    </source>
</evidence>
<feature type="compositionally biased region" description="Polar residues" evidence="6">
    <location>
        <begin position="628"/>
        <end position="637"/>
    </location>
</feature>
<evidence type="ECO:0000256" key="4">
    <source>
        <dbReference type="ARBA" id="ARBA00023015"/>
    </source>
</evidence>
<dbReference type="InterPro" id="IPR056280">
    <property type="entry name" value="AIPP2-like_SPOC"/>
</dbReference>
<dbReference type="InterPro" id="IPR013083">
    <property type="entry name" value="Znf_RING/FYVE/PHD"/>
</dbReference>
<feature type="region of interest" description="Disordered" evidence="6">
    <location>
        <begin position="627"/>
        <end position="660"/>
    </location>
</feature>
<evidence type="ECO:0000256" key="6">
    <source>
        <dbReference type="SAM" id="MobiDB-lite"/>
    </source>
</evidence>
<evidence type="ECO:0000313" key="9">
    <source>
        <dbReference type="Proteomes" id="UP000289738"/>
    </source>
</evidence>
<feature type="region of interest" description="Disordered" evidence="6">
    <location>
        <begin position="79"/>
        <end position="122"/>
    </location>
</feature>
<evidence type="ECO:0000256" key="5">
    <source>
        <dbReference type="ARBA" id="ARBA00023163"/>
    </source>
</evidence>
<comment type="caution">
    <text evidence="8">The sequence shown here is derived from an EMBL/GenBank/DDBJ whole genome shotgun (WGS) entry which is preliminary data.</text>
</comment>
<sequence length="706" mass="78599">MQKSCQPQPVDPRDIIDLTGDEDRVCDTCGDVGLEHFLAFCNECNDGAEHIYCMRVKMEELPEDGWTCEECMPREGTGKLVQDKVEQPVATNRSKHLSENSIDPESCKSSKLKSRSSYSMKSGISTPHLQVKRCQVPSEAQSLEKASATMTNAGPHILSGPCDDSPLHKDFSYKKFGKVKMKSVNKIMHFASQYCNSQEKAMVPRGYGEKSNVVTLEDELGIEGRALETRERSSKVSSPRDQSLLSRHYMCKNLKRNLEGVIIDTSCKKSFCDTKEMAASSNCAIDESPNLHSQTETTRDECSLLESRSPNLESGPATKDVCLQNKYLALHDDRNDTCSGVLANDRELHNPAIQASSSGVTANRSEIEFATDENLFSGTVSYNLDHQGSEQFNAGLQPSNHNTHEDLDIPNEKNNEEPDTPNEKNNEEPDTPNEKNNDIQQAEHLINAATAQIIHELCAGLALDERSCLRDLGVRSSSQAFVYPKPDHSWQGKFLIQGIGEIATICDGIQAHLSTCASPKVIDVVDRLPKMIILDELPRLTMWPSQFTEGQPTEENIALYFFAEDPRSYRTCYKQLVDLMIKNDLTLKGNLDGVELLIFPSNILPEKSQRWNDMLFLWGVFKGRKENNSASTSTQLGNRVDEIPEPDRTSGDRVLLSGHSSNDNGINEVVDSEVVDLTLSLWPEALDSVELQVARALVHLSKAKQQ</sequence>
<dbReference type="InterPro" id="IPR001965">
    <property type="entry name" value="Znf_PHD"/>
</dbReference>